<gene>
    <name evidence="4" type="ORF">CWI35_17880</name>
</gene>
<evidence type="ECO:0000313" key="5">
    <source>
        <dbReference type="Proteomes" id="UP000265462"/>
    </source>
</evidence>
<evidence type="ECO:0000256" key="1">
    <source>
        <dbReference type="SAM" id="MobiDB-lite"/>
    </source>
</evidence>
<name>A0ABM6QRV7_BACCL</name>
<protein>
    <submittedName>
        <fullName evidence="4">IS110 family transposase</fullName>
    </submittedName>
</protein>
<feature type="domain" description="Transposase IS116/IS110/IS902 C-terminal" evidence="3">
    <location>
        <begin position="253"/>
        <end position="335"/>
    </location>
</feature>
<dbReference type="InterPro" id="IPR047650">
    <property type="entry name" value="Transpos_IS110"/>
</dbReference>
<organism evidence="4 5">
    <name type="scientific">Bacillus caldolyticus</name>
    <dbReference type="NCBI Taxonomy" id="1394"/>
    <lineage>
        <taxon>Bacteria</taxon>
        <taxon>Bacillati</taxon>
        <taxon>Bacillota</taxon>
        <taxon>Bacilli</taxon>
        <taxon>Bacillales</taxon>
        <taxon>Anoxybacillaceae</taxon>
        <taxon>Geobacillus</taxon>
        <taxon>Geobacillus thermoleovorans group</taxon>
    </lineage>
</organism>
<evidence type="ECO:0000313" key="4">
    <source>
        <dbReference type="EMBL" id="AUI38158.1"/>
    </source>
</evidence>
<accession>A0ABM6QRV7</accession>
<dbReference type="PANTHER" id="PTHR33055:SF15">
    <property type="entry name" value="TRANSPOSASE-RELATED"/>
    <property type="match status" value="1"/>
</dbReference>
<feature type="region of interest" description="Disordered" evidence="1">
    <location>
        <begin position="290"/>
        <end position="312"/>
    </location>
</feature>
<dbReference type="RefSeq" id="WP_119877979.1">
    <property type="nucleotide sequence ID" value="NZ_CP025074.1"/>
</dbReference>
<proteinExistence type="predicted"/>
<dbReference type="InterPro" id="IPR002525">
    <property type="entry name" value="Transp_IS110-like_N"/>
</dbReference>
<dbReference type="NCBIfam" id="NF033542">
    <property type="entry name" value="transpos_IS110"/>
    <property type="match status" value="1"/>
</dbReference>
<dbReference type="Pfam" id="PF01548">
    <property type="entry name" value="DEDD_Tnp_IS110"/>
    <property type="match status" value="1"/>
</dbReference>
<evidence type="ECO:0000259" key="2">
    <source>
        <dbReference type="Pfam" id="PF01548"/>
    </source>
</evidence>
<feature type="domain" description="Transposase IS110-like N-terminal" evidence="2">
    <location>
        <begin position="9"/>
        <end position="155"/>
    </location>
</feature>
<evidence type="ECO:0000259" key="3">
    <source>
        <dbReference type="Pfam" id="PF02371"/>
    </source>
</evidence>
<dbReference type="PANTHER" id="PTHR33055">
    <property type="entry name" value="TRANSPOSASE FOR INSERTION SEQUENCE ELEMENT IS1111A"/>
    <property type="match status" value="1"/>
</dbReference>
<dbReference type="InterPro" id="IPR003346">
    <property type="entry name" value="Transposase_20"/>
</dbReference>
<dbReference type="Proteomes" id="UP000265462">
    <property type="component" value="Chromosome"/>
</dbReference>
<reference evidence="4 5" key="1">
    <citation type="submission" date="2018-02" db="EMBL/GenBank/DDBJ databases">
        <title>Complete genome and methylome analysis of Bacillus caldolyticus.</title>
        <authorList>
            <person name="Fomenkov A.I."/>
            <person name="Mersha F."/>
            <person name="Vincze T."/>
            <person name="Roberts R.J."/>
        </authorList>
    </citation>
    <scope>NUCLEOTIDE SEQUENCE [LARGE SCALE GENOMIC DNA]</scope>
    <source>
        <strain evidence="4 5">NEB414</strain>
    </source>
</reference>
<dbReference type="Pfam" id="PF02371">
    <property type="entry name" value="Transposase_20"/>
    <property type="match status" value="1"/>
</dbReference>
<dbReference type="EMBL" id="CP025074">
    <property type="protein sequence ID" value="AUI38158.1"/>
    <property type="molecule type" value="Genomic_DNA"/>
</dbReference>
<sequence length="378" mass="42836">MDVIYPRCAGLDIHSETIVACALWEEAGQIQKEIQTFSTFSKGLGDLLQWLEERGITHVAMESTGVYWKPVFAFLEGYFDLTLANPQRIKNVPGRKTDVSDAEWIAKLLRHGLVEKSFVPPADIRELRDLTRLRKKWIGQLVSEKNRIQKVLESTNIKLGTVISDIFGVSGRNILARLLEKGYVDEADLEECLRGRVKKKKQAIYDSLLDTLTEHDLLLSRLSWKHITELESLIDKVDQHIDRLLEPYQQEVELLMTMLGVKKETAAVVIAEMGTDMSVFETPPSLASWTGLSPGNHESAGKRKSTRTTKGNPHLRSALCEAAWALSRCRNQPLAAKFWSLAARRGKKKALIATARRMLTIIFCMISRKEPFRQPQLN</sequence>
<keyword evidence="5" id="KW-1185">Reference proteome</keyword>